<accession>A0A0F9UD45</accession>
<protein>
    <submittedName>
        <fullName evidence="1">Uncharacterized protein</fullName>
    </submittedName>
</protein>
<comment type="caution">
    <text evidence="1">The sequence shown here is derived from an EMBL/GenBank/DDBJ whole genome shotgun (WGS) entry which is preliminary data.</text>
</comment>
<dbReference type="EMBL" id="LAZR01000105">
    <property type="protein sequence ID" value="KKN91110.1"/>
    <property type="molecule type" value="Genomic_DNA"/>
</dbReference>
<organism evidence="1">
    <name type="scientific">marine sediment metagenome</name>
    <dbReference type="NCBI Taxonomy" id="412755"/>
    <lineage>
        <taxon>unclassified sequences</taxon>
        <taxon>metagenomes</taxon>
        <taxon>ecological metagenomes</taxon>
    </lineage>
</organism>
<proteinExistence type="predicted"/>
<name>A0A0F9UD45_9ZZZZ</name>
<evidence type="ECO:0000313" key="1">
    <source>
        <dbReference type="EMBL" id="KKN91110.1"/>
    </source>
</evidence>
<sequence length="113" mass="13210">MNKETVIKLLKKWDATIDIGEQVSKMKAQKNVGGLMGRIQRTVGRPVIFDTQTLDDQKIIQNSLCKELPQWSDVIRSQPEIMDGFKWTRGDFIELYFGHFRMVVEKIRKIIDK</sequence>
<reference evidence="1" key="1">
    <citation type="journal article" date="2015" name="Nature">
        <title>Complex archaea that bridge the gap between prokaryotes and eukaryotes.</title>
        <authorList>
            <person name="Spang A."/>
            <person name="Saw J.H."/>
            <person name="Jorgensen S.L."/>
            <person name="Zaremba-Niedzwiedzka K."/>
            <person name="Martijn J."/>
            <person name="Lind A.E."/>
            <person name="van Eijk R."/>
            <person name="Schleper C."/>
            <person name="Guy L."/>
            <person name="Ettema T.J."/>
        </authorList>
    </citation>
    <scope>NUCLEOTIDE SEQUENCE</scope>
</reference>
<gene>
    <name evidence="1" type="ORF">LCGC14_0219750</name>
</gene>
<dbReference type="AlphaFoldDB" id="A0A0F9UD45"/>